<evidence type="ECO:0000259" key="1">
    <source>
        <dbReference type="PROSITE" id="PS51186"/>
    </source>
</evidence>
<dbReference type="Pfam" id="PF00583">
    <property type="entry name" value="Acetyltransf_1"/>
    <property type="match status" value="1"/>
</dbReference>
<keyword evidence="2" id="KW-0808">Transferase</keyword>
<dbReference type="EMBL" id="FWPT01000001">
    <property type="protein sequence ID" value="SMA33321.1"/>
    <property type="molecule type" value="Genomic_DNA"/>
</dbReference>
<organism evidence="2 3">
    <name type="scientific">Parendozoicomonas haliclonae</name>
    <dbReference type="NCBI Taxonomy" id="1960125"/>
    <lineage>
        <taxon>Bacteria</taxon>
        <taxon>Pseudomonadati</taxon>
        <taxon>Pseudomonadota</taxon>
        <taxon>Gammaproteobacteria</taxon>
        <taxon>Oceanospirillales</taxon>
        <taxon>Endozoicomonadaceae</taxon>
        <taxon>Parendozoicomonas</taxon>
    </lineage>
</organism>
<sequence length="157" mass="17987">MAAINIRWAAPDDWAQVKELSKKLHSEAAWYNSHPFDEDHAHKEYLRRINGGDRFSFVVELEGQIVGILVGFFSTLHTCPLKIATEEIVYVLPEYRSMKIGFLLIREMENWAEFNGADVAKVGNSTGITSSRTAERYKAMGYQPYSDVFLKELPNER</sequence>
<dbReference type="SUPFAM" id="SSF55729">
    <property type="entry name" value="Acyl-CoA N-acyltransferases (Nat)"/>
    <property type="match status" value="1"/>
</dbReference>
<reference evidence="2 3" key="1">
    <citation type="submission" date="2017-03" db="EMBL/GenBank/DDBJ databases">
        <authorList>
            <person name="Afonso C.L."/>
            <person name="Miller P.J."/>
            <person name="Scott M.A."/>
            <person name="Spackman E."/>
            <person name="Goraichik I."/>
            <person name="Dimitrov K.M."/>
            <person name="Suarez D.L."/>
            <person name="Swayne D.E."/>
        </authorList>
    </citation>
    <scope>NUCLEOTIDE SEQUENCE [LARGE SCALE GENOMIC DNA]</scope>
    <source>
        <strain evidence="2">SB41UT1</strain>
    </source>
</reference>
<dbReference type="Proteomes" id="UP000196573">
    <property type="component" value="Unassembled WGS sequence"/>
</dbReference>
<protein>
    <submittedName>
        <fullName evidence="2">Acetyltransferase (GNAT) family protein</fullName>
    </submittedName>
</protein>
<dbReference type="Gene3D" id="3.40.630.30">
    <property type="match status" value="1"/>
</dbReference>
<dbReference type="InterPro" id="IPR000182">
    <property type="entry name" value="GNAT_dom"/>
</dbReference>
<accession>A0A1X7AEK8</accession>
<dbReference type="InterPro" id="IPR016181">
    <property type="entry name" value="Acyl_CoA_acyltransferase"/>
</dbReference>
<dbReference type="PROSITE" id="PS51186">
    <property type="entry name" value="GNAT"/>
    <property type="match status" value="1"/>
</dbReference>
<feature type="domain" description="N-acetyltransferase" evidence="1">
    <location>
        <begin position="4"/>
        <end position="157"/>
    </location>
</feature>
<dbReference type="GO" id="GO:0016747">
    <property type="term" value="F:acyltransferase activity, transferring groups other than amino-acyl groups"/>
    <property type="evidence" value="ECO:0007669"/>
    <property type="project" value="InterPro"/>
</dbReference>
<evidence type="ECO:0000313" key="3">
    <source>
        <dbReference type="Proteomes" id="UP000196573"/>
    </source>
</evidence>
<name>A0A1X7AEK8_9GAMM</name>
<dbReference type="CDD" id="cd04301">
    <property type="entry name" value="NAT_SF"/>
    <property type="match status" value="1"/>
</dbReference>
<proteinExistence type="predicted"/>
<evidence type="ECO:0000313" key="2">
    <source>
        <dbReference type="EMBL" id="SMA33321.1"/>
    </source>
</evidence>
<dbReference type="AlphaFoldDB" id="A0A1X7AEK8"/>
<keyword evidence="3" id="KW-1185">Reference proteome</keyword>
<gene>
    <name evidence="2" type="ORF">EHSB41UT_00260</name>
</gene>
<dbReference type="RefSeq" id="WP_165767115.1">
    <property type="nucleotide sequence ID" value="NZ_CBCSCN010000019.1"/>
</dbReference>